<dbReference type="Gene3D" id="3.30.310.130">
    <property type="entry name" value="Ubiquitin-related"/>
    <property type="match status" value="1"/>
</dbReference>
<dbReference type="AlphaFoldDB" id="A0A915E3G4"/>
<proteinExistence type="inferred from homology"/>
<evidence type="ECO:0000313" key="5">
    <source>
        <dbReference type="Proteomes" id="UP000887574"/>
    </source>
</evidence>
<evidence type="ECO:0000256" key="3">
    <source>
        <dbReference type="ARBA" id="ARBA00022801"/>
    </source>
</evidence>
<dbReference type="Gene3D" id="1.10.418.20">
    <property type="match status" value="1"/>
</dbReference>
<dbReference type="SUPFAM" id="SSF54001">
    <property type="entry name" value="Cysteine proteinases"/>
    <property type="match status" value="1"/>
</dbReference>
<protein>
    <submittedName>
        <fullName evidence="6">Ubiquitin-like protease family profile domain-containing protein</fullName>
    </submittedName>
</protein>
<dbReference type="InterPro" id="IPR038765">
    <property type="entry name" value="Papain-like_cys_pep_sf"/>
</dbReference>
<dbReference type="InterPro" id="IPR003653">
    <property type="entry name" value="Peptidase_C48_C"/>
</dbReference>
<feature type="domain" description="Ubiquitin-like protease family profile" evidence="4">
    <location>
        <begin position="19"/>
        <end position="66"/>
    </location>
</feature>
<dbReference type="GO" id="GO:0006508">
    <property type="term" value="P:proteolysis"/>
    <property type="evidence" value="ECO:0007669"/>
    <property type="project" value="UniProtKB-KW"/>
</dbReference>
<dbReference type="WBParaSite" id="jg25788">
    <property type="protein sequence ID" value="jg25788"/>
    <property type="gene ID" value="jg25788"/>
</dbReference>
<accession>A0A915E3G4</accession>
<evidence type="ECO:0000313" key="6">
    <source>
        <dbReference type="WBParaSite" id="jg25788"/>
    </source>
</evidence>
<evidence type="ECO:0000259" key="4">
    <source>
        <dbReference type="Pfam" id="PF02902"/>
    </source>
</evidence>
<keyword evidence="3" id="KW-0378">Hydrolase</keyword>
<dbReference type="GO" id="GO:0008234">
    <property type="term" value="F:cysteine-type peptidase activity"/>
    <property type="evidence" value="ECO:0007669"/>
    <property type="project" value="InterPro"/>
</dbReference>
<name>A0A915E3G4_9BILA</name>
<organism evidence="5 6">
    <name type="scientific">Ditylenchus dipsaci</name>
    <dbReference type="NCBI Taxonomy" id="166011"/>
    <lineage>
        <taxon>Eukaryota</taxon>
        <taxon>Metazoa</taxon>
        <taxon>Ecdysozoa</taxon>
        <taxon>Nematoda</taxon>
        <taxon>Chromadorea</taxon>
        <taxon>Rhabditida</taxon>
        <taxon>Tylenchina</taxon>
        <taxon>Tylenchomorpha</taxon>
        <taxon>Sphaerularioidea</taxon>
        <taxon>Anguinidae</taxon>
        <taxon>Anguininae</taxon>
        <taxon>Ditylenchus</taxon>
    </lineage>
</organism>
<evidence type="ECO:0000256" key="2">
    <source>
        <dbReference type="ARBA" id="ARBA00022670"/>
    </source>
</evidence>
<comment type="similarity">
    <text evidence="1">Belongs to the peptidase C48 family.</text>
</comment>
<keyword evidence="2" id="KW-0645">Protease</keyword>
<reference evidence="6" key="1">
    <citation type="submission" date="2022-11" db="UniProtKB">
        <authorList>
            <consortium name="WormBaseParasite"/>
        </authorList>
    </citation>
    <scope>IDENTIFICATION</scope>
</reference>
<sequence length="104" mass="12043">MNFELLTSKKNKPMLKDLNGYMDFLKEFAVKGDTMRINPSLWIGACANDIPTQSNSFDCGVFVCKLRTACLVRSDEILAERYVRRLKRNRRNDSHRKTVTSFCC</sequence>
<evidence type="ECO:0000256" key="1">
    <source>
        <dbReference type="ARBA" id="ARBA00005234"/>
    </source>
</evidence>
<keyword evidence="5" id="KW-1185">Reference proteome</keyword>
<dbReference type="Proteomes" id="UP000887574">
    <property type="component" value="Unplaced"/>
</dbReference>
<dbReference type="Pfam" id="PF02902">
    <property type="entry name" value="Peptidase_C48"/>
    <property type="match status" value="1"/>
</dbReference>